<dbReference type="RefSeq" id="XP_062633983.1">
    <property type="nucleotide sequence ID" value="XM_062778236.1"/>
</dbReference>
<feature type="compositionally biased region" description="Low complexity" evidence="1">
    <location>
        <begin position="1299"/>
        <end position="1322"/>
    </location>
</feature>
<accession>A0AAN6UWS1</accession>
<reference evidence="2" key="1">
    <citation type="journal article" date="2023" name="Mol. Phylogenet. Evol.">
        <title>Genome-scale phylogeny and comparative genomics of the fungal order Sordariales.</title>
        <authorList>
            <person name="Hensen N."/>
            <person name="Bonometti L."/>
            <person name="Westerberg I."/>
            <person name="Brannstrom I.O."/>
            <person name="Guillou S."/>
            <person name="Cros-Aarteil S."/>
            <person name="Calhoun S."/>
            <person name="Haridas S."/>
            <person name="Kuo A."/>
            <person name="Mondo S."/>
            <person name="Pangilinan J."/>
            <person name="Riley R."/>
            <person name="LaButti K."/>
            <person name="Andreopoulos B."/>
            <person name="Lipzen A."/>
            <person name="Chen C."/>
            <person name="Yan M."/>
            <person name="Daum C."/>
            <person name="Ng V."/>
            <person name="Clum A."/>
            <person name="Steindorff A."/>
            <person name="Ohm R.A."/>
            <person name="Martin F."/>
            <person name="Silar P."/>
            <person name="Natvig D.O."/>
            <person name="Lalanne C."/>
            <person name="Gautier V."/>
            <person name="Ament-Velasquez S.L."/>
            <person name="Kruys A."/>
            <person name="Hutchinson M.I."/>
            <person name="Powell A.J."/>
            <person name="Barry K."/>
            <person name="Miller A.N."/>
            <person name="Grigoriev I.V."/>
            <person name="Debuchy R."/>
            <person name="Gladieux P."/>
            <person name="Hiltunen Thoren M."/>
            <person name="Johannesson H."/>
        </authorList>
    </citation>
    <scope>NUCLEOTIDE SEQUENCE</scope>
    <source>
        <strain evidence="2">CBS 141.50</strain>
    </source>
</reference>
<feature type="compositionally biased region" description="Low complexity" evidence="1">
    <location>
        <begin position="1251"/>
        <end position="1265"/>
    </location>
</feature>
<feature type="compositionally biased region" description="Polar residues" evidence="1">
    <location>
        <begin position="166"/>
        <end position="177"/>
    </location>
</feature>
<feature type="region of interest" description="Disordered" evidence="1">
    <location>
        <begin position="757"/>
        <end position="953"/>
    </location>
</feature>
<dbReference type="GeneID" id="87814849"/>
<feature type="compositionally biased region" description="Acidic residues" evidence="1">
    <location>
        <begin position="1354"/>
        <end position="1364"/>
    </location>
</feature>
<feature type="compositionally biased region" description="Low complexity" evidence="1">
    <location>
        <begin position="1179"/>
        <end position="1215"/>
    </location>
</feature>
<evidence type="ECO:0000256" key="1">
    <source>
        <dbReference type="SAM" id="MobiDB-lite"/>
    </source>
</evidence>
<proteinExistence type="predicted"/>
<organism evidence="2 3">
    <name type="scientific">Dichotomopilus funicola</name>
    <dbReference type="NCBI Taxonomy" id="1934379"/>
    <lineage>
        <taxon>Eukaryota</taxon>
        <taxon>Fungi</taxon>
        <taxon>Dikarya</taxon>
        <taxon>Ascomycota</taxon>
        <taxon>Pezizomycotina</taxon>
        <taxon>Sordariomycetes</taxon>
        <taxon>Sordariomycetidae</taxon>
        <taxon>Sordariales</taxon>
        <taxon>Chaetomiaceae</taxon>
        <taxon>Dichotomopilus</taxon>
    </lineage>
</organism>
<feature type="region of interest" description="Disordered" evidence="1">
    <location>
        <begin position="732"/>
        <end position="751"/>
    </location>
</feature>
<evidence type="ECO:0000313" key="2">
    <source>
        <dbReference type="EMBL" id="KAK4140612.1"/>
    </source>
</evidence>
<dbReference type="Proteomes" id="UP001302676">
    <property type="component" value="Unassembled WGS sequence"/>
</dbReference>
<name>A0AAN6UWS1_9PEZI</name>
<protein>
    <submittedName>
        <fullName evidence="2">Uncharacterized protein</fullName>
    </submittedName>
</protein>
<feature type="region of interest" description="Disordered" evidence="1">
    <location>
        <begin position="161"/>
        <end position="199"/>
    </location>
</feature>
<feature type="compositionally biased region" description="Acidic residues" evidence="1">
    <location>
        <begin position="999"/>
        <end position="1016"/>
    </location>
</feature>
<feature type="compositionally biased region" description="Polar residues" evidence="1">
    <location>
        <begin position="1275"/>
        <end position="1287"/>
    </location>
</feature>
<feature type="compositionally biased region" description="Polar residues" evidence="1">
    <location>
        <begin position="911"/>
        <end position="922"/>
    </location>
</feature>
<feature type="region of interest" description="Disordered" evidence="1">
    <location>
        <begin position="985"/>
        <end position="1364"/>
    </location>
</feature>
<feature type="region of interest" description="Disordered" evidence="1">
    <location>
        <begin position="22"/>
        <end position="51"/>
    </location>
</feature>
<feature type="compositionally biased region" description="Pro residues" evidence="1">
    <location>
        <begin position="31"/>
        <end position="47"/>
    </location>
</feature>
<feature type="region of interest" description="Disordered" evidence="1">
    <location>
        <begin position="102"/>
        <end position="128"/>
    </location>
</feature>
<reference evidence="2" key="2">
    <citation type="submission" date="2023-05" db="EMBL/GenBank/DDBJ databases">
        <authorList>
            <consortium name="Lawrence Berkeley National Laboratory"/>
            <person name="Steindorff A."/>
            <person name="Hensen N."/>
            <person name="Bonometti L."/>
            <person name="Westerberg I."/>
            <person name="Brannstrom I.O."/>
            <person name="Guillou S."/>
            <person name="Cros-Aarteil S."/>
            <person name="Calhoun S."/>
            <person name="Haridas S."/>
            <person name="Kuo A."/>
            <person name="Mondo S."/>
            <person name="Pangilinan J."/>
            <person name="Riley R."/>
            <person name="Labutti K."/>
            <person name="Andreopoulos B."/>
            <person name="Lipzen A."/>
            <person name="Chen C."/>
            <person name="Yanf M."/>
            <person name="Daum C."/>
            <person name="Ng V."/>
            <person name="Clum A."/>
            <person name="Ohm R."/>
            <person name="Martin F."/>
            <person name="Silar P."/>
            <person name="Natvig D."/>
            <person name="Lalanne C."/>
            <person name="Gautier V."/>
            <person name="Ament-Velasquez S.L."/>
            <person name="Kruys A."/>
            <person name="Hutchinson M.I."/>
            <person name="Powell A.J."/>
            <person name="Barry K."/>
            <person name="Miller A.N."/>
            <person name="Grigoriev I.V."/>
            <person name="Debuchy R."/>
            <person name="Gladieux P."/>
            <person name="Thoren M.H."/>
            <person name="Johannesson H."/>
        </authorList>
    </citation>
    <scope>NUCLEOTIDE SEQUENCE</scope>
    <source>
        <strain evidence="2">CBS 141.50</strain>
    </source>
</reference>
<feature type="compositionally biased region" description="Low complexity" evidence="1">
    <location>
        <begin position="835"/>
        <end position="844"/>
    </location>
</feature>
<feature type="compositionally biased region" description="Gly residues" evidence="1">
    <location>
        <begin position="1070"/>
        <end position="1089"/>
    </location>
</feature>
<feature type="compositionally biased region" description="Low complexity" evidence="1">
    <location>
        <begin position="770"/>
        <end position="785"/>
    </location>
</feature>
<feature type="compositionally biased region" description="Acidic residues" evidence="1">
    <location>
        <begin position="1090"/>
        <end position="1115"/>
    </location>
</feature>
<feature type="region of interest" description="Disordered" evidence="1">
    <location>
        <begin position="281"/>
        <end position="322"/>
    </location>
</feature>
<evidence type="ECO:0000313" key="3">
    <source>
        <dbReference type="Proteomes" id="UP001302676"/>
    </source>
</evidence>
<comment type="caution">
    <text evidence="2">The sequence shown here is derived from an EMBL/GenBank/DDBJ whole genome shotgun (WGS) entry which is preliminary data.</text>
</comment>
<feature type="compositionally biased region" description="Low complexity" evidence="1">
    <location>
        <begin position="1128"/>
        <end position="1138"/>
    </location>
</feature>
<dbReference type="EMBL" id="MU853627">
    <property type="protein sequence ID" value="KAK4140612.1"/>
    <property type="molecule type" value="Genomic_DNA"/>
</dbReference>
<sequence length="1364" mass="146653">MAATPFDIPAPGSSFVFDIYHDGHNHAQSHPPRPGPPPTTPGPPALPGGPCNYTDPTLPRCGCRRFWSRASMTASASVFQDDGAQVEVCMCSHHACFHEDFQPGQQTQQPQPLPGENQKPVTNRPPLSPVQLPSFHLPGSLGSSLDFNLLDFQASVAAAAGANGGPQDTTTLHSGQDSPMPDTYNHWADPPRSQAGTTATAGVATGAGTAAGTGASPGYPDGIPPIPAQCLMSPPPAPPSTAASSQARYMRPFAGRGLQTLSGVNGPRSGSRRLELLEGITVNSEIAEPTEDPAQAGTGAEDAATPRPLPSQDHPDSSGYQRLSDKIESHEQRLDRLETNSFSIAGHDDCSDRHEHVDLRVTELESRVDEVEKILNDNGSVVSSRRTVTTKNDDATASVVSVSTNATVLPPTSRAEVYSQLQQLQAQVHQLQAAALPTYTKPWELEVVFLPFPLKGIWLESKEFTNTHGQRRSIGSHFEGWTQLPNTISRATPDPQGLPKSKFQEWAGQEPDSTWLWPRAFIPGRVIDQRLRSRGLIKTVRVRGADARSVQLAVHAAFEDVLRVSGNSSDSGSAAPTAEFLGLRQAWVPLRKLHKDSRLRFLTPAEMATPALWDFTFLVSSVVMKATGVQRLYITQPEAYLQDQAHVVGKGYQTVDSTGWMWTWPRLRQLSRVYGDSQSTSGSQADTSEVPEADALEECWNHNERLDEQPQQQPQQQQPNVAVSANISLRQSILQRSSRRSSTEPSGQFYTGVQSPILSMSMNGPANHGIIPPSRSRQPSPLIQRENAPRDRKSSGSGSGSGSGTNPWPPNIRTGSLPPVHPGILSPAQSRRRLSSYAAAASGATPYDRRSSPLIARASPRPSPRLGSSHNHHHSQYNHRSGIPIPNSAGPGAVPKRRFSRSPSLIPRNTPRWSRTSMSRSPSLAPGGMYGYQEDRENQQQHHQQQQNPRERRMTTPFYYATPHSEAVPDFGYQRAGSRGPVAMGSHHNHHGGLRMGGYEDDDEELDDAEYGDEEMGDSHDDFTGSSENGTGGEEEDEDSEMTDHGYDHGQPVRGGYGSASVRRTPGLRPIGGGGGGNTGGSSFGFGGTDGEEADLEDIDVYEDEDGEDELDGVDTDVGGGRDENHAQQQQLQQQQQQPLRPEDIPWAGIEDPIANGGAMADLDGDSMMSDGENVDPTSQSESQSGSLSLSQSISVSSAQPVSQHSFSQHSFSGGRSLSASRGTTDDDEQVEIAIHEDELVETVTTRKNSTNNTAGKPTATGTGTETEDDDDETSSQAPSEYSSKPNAWQIVAPPQPPQQQHQLQPTMSTATMTTATTASMAITGLSSSAPGLSGNAAGFKIHEDGTTGAGAVGEEELPDTQWE</sequence>
<keyword evidence="3" id="KW-1185">Reference proteome</keyword>
<gene>
    <name evidence="2" type="ORF">C8A04DRAFT_14792</name>
</gene>